<proteinExistence type="predicted"/>
<dbReference type="CDD" id="cd02440">
    <property type="entry name" value="AdoMet_MTases"/>
    <property type="match status" value="1"/>
</dbReference>
<evidence type="ECO:0000313" key="3">
    <source>
        <dbReference type="Proteomes" id="UP000184330"/>
    </source>
</evidence>
<feature type="domain" description="Methyltransferase" evidence="1">
    <location>
        <begin position="40"/>
        <end position="139"/>
    </location>
</feature>
<gene>
    <name evidence="2" type="ORF">PAC_11404</name>
</gene>
<evidence type="ECO:0000259" key="1">
    <source>
        <dbReference type="Pfam" id="PF13649"/>
    </source>
</evidence>
<protein>
    <recommendedName>
        <fullName evidence="1">Methyltransferase domain-containing protein</fullName>
    </recommendedName>
</protein>
<dbReference type="Proteomes" id="UP000184330">
    <property type="component" value="Unassembled WGS sequence"/>
</dbReference>
<dbReference type="EMBL" id="FJOG01000018">
    <property type="protein sequence ID" value="CZR61507.1"/>
    <property type="molecule type" value="Genomic_DNA"/>
</dbReference>
<organism evidence="2 3">
    <name type="scientific">Phialocephala subalpina</name>
    <dbReference type="NCBI Taxonomy" id="576137"/>
    <lineage>
        <taxon>Eukaryota</taxon>
        <taxon>Fungi</taxon>
        <taxon>Dikarya</taxon>
        <taxon>Ascomycota</taxon>
        <taxon>Pezizomycotina</taxon>
        <taxon>Leotiomycetes</taxon>
        <taxon>Helotiales</taxon>
        <taxon>Mollisiaceae</taxon>
        <taxon>Phialocephala</taxon>
        <taxon>Phialocephala fortinii species complex</taxon>
    </lineage>
</organism>
<sequence length="280" mass="31180">MKPTSAYSSNYERMSGNCTRIIASQMLQNLSPPITSSSYILDNACGPGIVSEQIKLLHPDAKIMVTDWSPAMIEETKERIEKEGWNNMQTGIEDVRDLKGLKDETFSHVFTNLGMPVPGDDESGVKITSALFRVLKVGGVALVSTWADRVWLNAFYNAARAVRSHEEPLKPMALKPELLRASWLAAQLEEGGFGNNVEVRSCVTYTEAGSLDELVENMMLAKQMFFAGYSDEELERVKPIFRGELLKLRTFEQVDGGVRVGMKAWIGVGWKKGDEKEIPV</sequence>
<evidence type="ECO:0000313" key="2">
    <source>
        <dbReference type="EMBL" id="CZR61507.1"/>
    </source>
</evidence>
<dbReference type="OrthoDB" id="2013972at2759"/>
<reference evidence="2 3" key="1">
    <citation type="submission" date="2016-03" db="EMBL/GenBank/DDBJ databases">
        <authorList>
            <person name="Ploux O."/>
        </authorList>
    </citation>
    <scope>NUCLEOTIDE SEQUENCE [LARGE SCALE GENOMIC DNA]</scope>
    <source>
        <strain evidence="2 3">UAMH 11012</strain>
    </source>
</reference>
<keyword evidence="3" id="KW-1185">Reference proteome</keyword>
<dbReference type="InterPro" id="IPR041698">
    <property type="entry name" value="Methyltransf_25"/>
</dbReference>
<name>A0A1L7X944_9HELO</name>
<dbReference type="AlphaFoldDB" id="A0A1L7X944"/>
<accession>A0A1L7X944</accession>
<dbReference type="Pfam" id="PF13649">
    <property type="entry name" value="Methyltransf_25"/>
    <property type="match status" value="1"/>
</dbReference>
<dbReference type="STRING" id="576137.A0A1L7X944"/>
<dbReference type="InterPro" id="IPR029063">
    <property type="entry name" value="SAM-dependent_MTases_sf"/>
</dbReference>
<dbReference type="Gene3D" id="3.40.50.150">
    <property type="entry name" value="Vaccinia Virus protein VP39"/>
    <property type="match status" value="1"/>
</dbReference>
<dbReference type="SUPFAM" id="SSF53335">
    <property type="entry name" value="S-adenosyl-L-methionine-dependent methyltransferases"/>
    <property type="match status" value="1"/>
</dbReference>